<accession>A0A9X9WME9</accession>
<reference evidence="11" key="3">
    <citation type="journal article" date="2021" name="Syst. Appl. Microbiol.">
        <title>Roseomonas hellenica sp. nov., isolated from roots of wild-growing Alkanna tinctoria.</title>
        <authorList>
            <person name="Rat A."/>
            <person name="Naranjo H.D."/>
            <person name="Lebbe L."/>
            <person name="Cnockaert M."/>
            <person name="Krigas N."/>
            <person name="Grigoriadou K."/>
            <person name="Maloupa E."/>
            <person name="Willems A."/>
        </authorList>
    </citation>
    <scope>NUCLEOTIDE SEQUENCE</scope>
    <source>
        <strain evidence="11">LMG 31161</strain>
    </source>
</reference>
<sequence length="403" mass="45483">MDFTLPPEIEEIRQRIRRFVDERLIPLESDRVNYDEHENIAPHVLKEMRRQAKAEGLWALQMPRRLGGMELPRIGMAACYEEMNRSIFGPVVFNSAAPDDGNMMILDKVLPEAMKAEWLQPIVDGAVQSAFAMTEPDGCGSDPNLTYTRADRVGNDRWRITGRKWFITGAGNAQIFIIIARTSDDERKGLSAFLFKAETPGWKIVRRIPIMGPEEHGGHCELEFDGLEIPDSQRLLNIGDGLKLTQMRLGVARLTHCMRWTGLARRSLEIAMERIKQRDSFGMKLIDRESVQGLVGQAAMEIEIGRMLTMRAAWALDQGSFARKEVSMAKIVVADALQKSVDTALQLLGARGYSKDTVIEWIYRYARQARLVDGASEVHRMVLANLLRAEGDGFFRWGQAGHG</sequence>
<dbReference type="AlphaFoldDB" id="A0A9X9WME9"/>
<dbReference type="PANTHER" id="PTHR48083:SF13">
    <property type="entry name" value="ACYL-COA DEHYDROGENASE FAMILY MEMBER 11"/>
    <property type="match status" value="1"/>
</dbReference>
<reference evidence="12 13" key="2">
    <citation type="submission" date="2020-02" db="EMBL/GenBank/DDBJ databases">
        <authorList>
            <person name="Sun Q."/>
            <person name="Inoue M."/>
        </authorList>
    </citation>
    <scope>NUCLEOTIDE SEQUENCE [LARGE SCALE GENOMIC DNA]</scope>
    <source>
        <strain evidence="12 13">KCTC 22478</strain>
    </source>
</reference>
<dbReference type="EMBL" id="JAAEDK010000055">
    <property type="protein sequence ID" value="MBR0661509.1"/>
    <property type="molecule type" value="Genomic_DNA"/>
</dbReference>
<dbReference type="Gene3D" id="1.20.140.10">
    <property type="entry name" value="Butyryl-CoA Dehydrogenase, subunit A, domain 3"/>
    <property type="match status" value="1"/>
</dbReference>
<keyword evidence="13" id="KW-1185">Reference proteome</keyword>
<dbReference type="GO" id="GO:0050660">
    <property type="term" value="F:flavin adenine dinucleotide binding"/>
    <property type="evidence" value="ECO:0007669"/>
    <property type="project" value="InterPro"/>
</dbReference>
<evidence type="ECO:0000256" key="7">
    <source>
        <dbReference type="RuleBase" id="RU362125"/>
    </source>
</evidence>
<comment type="subunit">
    <text evidence="3">Homodimer.</text>
</comment>
<dbReference type="RefSeq" id="WP_168042985.1">
    <property type="nucleotide sequence ID" value="NZ_JAAEDK010000055.1"/>
</dbReference>
<dbReference type="InterPro" id="IPR006091">
    <property type="entry name" value="Acyl-CoA_Oxase/DH_mid-dom"/>
</dbReference>
<evidence type="ECO:0000256" key="3">
    <source>
        <dbReference type="ARBA" id="ARBA00011738"/>
    </source>
</evidence>
<proteinExistence type="inferred from homology"/>
<dbReference type="Proteomes" id="UP000746741">
    <property type="component" value="Unassembled WGS sequence"/>
</dbReference>
<dbReference type="Pfam" id="PF02770">
    <property type="entry name" value="Acyl-CoA_dh_M"/>
    <property type="match status" value="1"/>
</dbReference>
<keyword evidence="6 7" id="KW-0560">Oxidoreductase</keyword>
<evidence type="ECO:0000313" key="11">
    <source>
        <dbReference type="EMBL" id="MBR0661509.1"/>
    </source>
</evidence>
<dbReference type="InterPro" id="IPR046373">
    <property type="entry name" value="Acyl-CoA_Oxase/DH_mid-dom_sf"/>
</dbReference>
<protein>
    <submittedName>
        <fullName evidence="11">Acyl-CoA dehydrogenase</fullName>
    </submittedName>
</protein>
<dbReference type="PANTHER" id="PTHR48083">
    <property type="entry name" value="MEDIUM-CHAIN SPECIFIC ACYL-COA DEHYDROGENASE, MITOCHONDRIAL-RELATED"/>
    <property type="match status" value="1"/>
</dbReference>
<dbReference type="Gene3D" id="2.40.110.10">
    <property type="entry name" value="Butyryl-CoA Dehydrogenase, subunit A, domain 2"/>
    <property type="match status" value="1"/>
</dbReference>
<dbReference type="SUPFAM" id="SSF47203">
    <property type="entry name" value="Acyl-CoA dehydrogenase C-terminal domain-like"/>
    <property type="match status" value="1"/>
</dbReference>
<dbReference type="GO" id="GO:0033539">
    <property type="term" value="P:fatty acid beta-oxidation using acyl-CoA dehydrogenase"/>
    <property type="evidence" value="ECO:0007669"/>
    <property type="project" value="TreeGrafter"/>
</dbReference>
<dbReference type="InterPro" id="IPR050741">
    <property type="entry name" value="Acyl-CoA_dehydrogenase"/>
</dbReference>
<dbReference type="SUPFAM" id="SSF56645">
    <property type="entry name" value="Acyl-CoA dehydrogenase NM domain-like"/>
    <property type="match status" value="1"/>
</dbReference>
<dbReference type="InterPro" id="IPR036250">
    <property type="entry name" value="AcylCo_DH-like_C"/>
</dbReference>
<name>A0A9X9WME9_9PROT</name>
<evidence type="ECO:0000256" key="5">
    <source>
        <dbReference type="ARBA" id="ARBA00022827"/>
    </source>
</evidence>
<gene>
    <name evidence="12" type="ORF">GWK15_19135</name>
    <name evidence="11" type="ORF">GXW75_19800</name>
</gene>
<comment type="similarity">
    <text evidence="2 7">Belongs to the acyl-CoA dehydrogenase family.</text>
</comment>
<dbReference type="InterPro" id="IPR009075">
    <property type="entry name" value="AcylCo_DH/oxidase_C"/>
</dbReference>
<dbReference type="GO" id="GO:0003995">
    <property type="term" value="F:acyl-CoA dehydrogenase activity"/>
    <property type="evidence" value="ECO:0007669"/>
    <property type="project" value="TreeGrafter"/>
</dbReference>
<feature type="domain" description="Acyl-CoA oxidase/dehydrogenase middle" evidence="9">
    <location>
        <begin position="130"/>
        <end position="225"/>
    </location>
</feature>
<dbReference type="InterPro" id="IPR013786">
    <property type="entry name" value="AcylCoA_DH/ox_N"/>
</dbReference>
<feature type="domain" description="Acyl-CoA dehydrogenase/oxidase N-terminal" evidence="10">
    <location>
        <begin position="7"/>
        <end position="125"/>
    </location>
</feature>
<dbReference type="EMBL" id="JAAVUP010000007">
    <property type="protein sequence ID" value="NKE19079.1"/>
    <property type="molecule type" value="Genomic_DNA"/>
</dbReference>
<dbReference type="Pfam" id="PF02771">
    <property type="entry name" value="Acyl-CoA_dh_N"/>
    <property type="match status" value="1"/>
</dbReference>
<evidence type="ECO:0000256" key="4">
    <source>
        <dbReference type="ARBA" id="ARBA00022630"/>
    </source>
</evidence>
<evidence type="ECO:0000256" key="6">
    <source>
        <dbReference type="ARBA" id="ARBA00023002"/>
    </source>
</evidence>
<dbReference type="Gene3D" id="1.10.540.10">
    <property type="entry name" value="Acyl-CoA dehydrogenase/oxidase, N-terminal domain"/>
    <property type="match status" value="1"/>
</dbReference>
<dbReference type="Proteomes" id="UP001138708">
    <property type="component" value="Unassembled WGS sequence"/>
</dbReference>
<keyword evidence="5 7" id="KW-0274">FAD</keyword>
<comment type="cofactor">
    <cofactor evidence="1 7">
        <name>FAD</name>
        <dbReference type="ChEBI" id="CHEBI:57692"/>
    </cofactor>
</comment>
<comment type="caution">
    <text evidence="11">The sequence shown here is derived from an EMBL/GenBank/DDBJ whole genome shotgun (WGS) entry which is preliminary data.</text>
</comment>
<evidence type="ECO:0000313" key="12">
    <source>
        <dbReference type="EMBL" id="NKE19079.1"/>
    </source>
</evidence>
<evidence type="ECO:0000313" key="14">
    <source>
        <dbReference type="Proteomes" id="UP001138708"/>
    </source>
</evidence>
<reference evidence="11" key="1">
    <citation type="submission" date="2020-01" db="EMBL/GenBank/DDBJ databases">
        <authorList>
            <person name="Rat A."/>
        </authorList>
    </citation>
    <scope>NUCLEOTIDE SEQUENCE</scope>
    <source>
        <strain evidence="11">LMG 31161</strain>
    </source>
</reference>
<evidence type="ECO:0000259" key="10">
    <source>
        <dbReference type="Pfam" id="PF02771"/>
    </source>
</evidence>
<evidence type="ECO:0000256" key="1">
    <source>
        <dbReference type="ARBA" id="ARBA00001974"/>
    </source>
</evidence>
<dbReference type="GO" id="GO:0005737">
    <property type="term" value="C:cytoplasm"/>
    <property type="evidence" value="ECO:0007669"/>
    <property type="project" value="TreeGrafter"/>
</dbReference>
<evidence type="ECO:0000313" key="13">
    <source>
        <dbReference type="Proteomes" id="UP000746741"/>
    </source>
</evidence>
<evidence type="ECO:0000259" key="9">
    <source>
        <dbReference type="Pfam" id="PF02770"/>
    </source>
</evidence>
<evidence type="ECO:0000256" key="2">
    <source>
        <dbReference type="ARBA" id="ARBA00009347"/>
    </source>
</evidence>
<dbReference type="InterPro" id="IPR037069">
    <property type="entry name" value="AcylCoA_DH/ox_N_sf"/>
</dbReference>
<feature type="domain" description="Acyl-CoA dehydrogenase/oxidase C-terminal" evidence="8">
    <location>
        <begin position="239"/>
        <end position="384"/>
    </location>
</feature>
<organism evidence="11 14">
    <name type="scientific">Neoroseomonas oryzicola</name>
    <dbReference type="NCBI Taxonomy" id="535904"/>
    <lineage>
        <taxon>Bacteria</taxon>
        <taxon>Pseudomonadati</taxon>
        <taxon>Pseudomonadota</taxon>
        <taxon>Alphaproteobacteria</taxon>
        <taxon>Acetobacterales</taxon>
        <taxon>Acetobacteraceae</taxon>
        <taxon>Neoroseomonas</taxon>
    </lineage>
</organism>
<evidence type="ECO:0000259" key="8">
    <source>
        <dbReference type="Pfam" id="PF00441"/>
    </source>
</evidence>
<dbReference type="InterPro" id="IPR009100">
    <property type="entry name" value="AcylCoA_DH/oxidase_NM_dom_sf"/>
</dbReference>
<keyword evidence="4 7" id="KW-0285">Flavoprotein</keyword>
<dbReference type="Pfam" id="PF00441">
    <property type="entry name" value="Acyl-CoA_dh_1"/>
    <property type="match status" value="1"/>
</dbReference>